<evidence type="ECO:0000313" key="3">
    <source>
        <dbReference type="Proteomes" id="UP001472677"/>
    </source>
</evidence>
<feature type="compositionally biased region" description="Basic and acidic residues" evidence="1">
    <location>
        <begin position="235"/>
        <end position="244"/>
    </location>
</feature>
<sequence>MPTSLNQTVDCTRLVLINVIMTGYRFNVGEVIAQEITAACQNDKGILAFPCIISALCRRAVVPTQPGDKYTAEKAGWSRKEYMRKMDVADAAPIRVVMPTPLTSPAHSPAVAPEEAGPSAPATAHSPPAAIPQSTPDSPLGSAPSTPLSPPPAQSEEAASLHILQLRSHLQRIEARQLHFQEETKVFQQSLIKFLCFQFPAAATFFSAQPEATHQAGFSAATQPQPSANPSTKAGETEEVHLSSDDESNIFDWQSPREHRIPFDPTSQQAQAPESSTARLKKNLAPTDVPTLHPAPTMPDNSTQRKGKAPAGRIVSKTTPSSLDDEEQPAPRPAKRQRRYHIITVDSDDDSSAAVPVDNPEKSADPSLSFTI</sequence>
<feature type="region of interest" description="Disordered" evidence="1">
    <location>
        <begin position="216"/>
        <end position="372"/>
    </location>
</feature>
<gene>
    <name evidence="2" type="ORF">V6N12_058052</name>
</gene>
<keyword evidence="3" id="KW-1185">Reference proteome</keyword>
<dbReference type="EMBL" id="JBBPBM010000133">
    <property type="protein sequence ID" value="KAK8504956.1"/>
    <property type="molecule type" value="Genomic_DNA"/>
</dbReference>
<protein>
    <submittedName>
        <fullName evidence="2">Uncharacterized protein</fullName>
    </submittedName>
</protein>
<accession>A0ABR2BDH0</accession>
<feature type="region of interest" description="Disordered" evidence="1">
    <location>
        <begin position="103"/>
        <end position="157"/>
    </location>
</feature>
<reference evidence="2 3" key="1">
    <citation type="journal article" date="2024" name="G3 (Bethesda)">
        <title>Genome assembly of Hibiscus sabdariffa L. provides insights into metabolisms of medicinal natural products.</title>
        <authorList>
            <person name="Kim T."/>
        </authorList>
    </citation>
    <scope>NUCLEOTIDE SEQUENCE [LARGE SCALE GENOMIC DNA]</scope>
    <source>
        <strain evidence="2">TK-2024</strain>
        <tissue evidence="2">Old leaves</tissue>
    </source>
</reference>
<feature type="compositionally biased region" description="Polar residues" evidence="1">
    <location>
        <begin position="220"/>
        <end position="234"/>
    </location>
</feature>
<feature type="compositionally biased region" description="Polar residues" evidence="1">
    <location>
        <begin position="265"/>
        <end position="278"/>
    </location>
</feature>
<feature type="compositionally biased region" description="Low complexity" evidence="1">
    <location>
        <begin position="116"/>
        <end position="146"/>
    </location>
</feature>
<proteinExistence type="predicted"/>
<organism evidence="2 3">
    <name type="scientific">Hibiscus sabdariffa</name>
    <name type="common">roselle</name>
    <dbReference type="NCBI Taxonomy" id="183260"/>
    <lineage>
        <taxon>Eukaryota</taxon>
        <taxon>Viridiplantae</taxon>
        <taxon>Streptophyta</taxon>
        <taxon>Embryophyta</taxon>
        <taxon>Tracheophyta</taxon>
        <taxon>Spermatophyta</taxon>
        <taxon>Magnoliopsida</taxon>
        <taxon>eudicotyledons</taxon>
        <taxon>Gunneridae</taxon>
        <taxon>Pentapetalae</taxon>
        <taxon>rosids</taxon>
        <taxon>malvids</taxon>
        <taxon>Malvales</taxon>
        <taxon>Malvaceae</taxon>
        <taxon>Malvoideae</taxon>
        <taxon>Hibiscus</taxon>
    </lineage>
</organism>
<comment type="caution">
    <text evidence="2">The sequence shown here is derived from an EMBL/GenBank/DDBJ whole genome shotgun (WGS) entry which is preliminary data.</text>
</comment>
<evidence type="ECO:0000256" key="1">
    <source>
        <dbReference type="SAM" id="MobiDB-lite"/>
    </source>
</evidence>
<name>A0ABR2BDH0_9ROSI</name>
<dbReference type="Proteomes" id="UP001472677">
    <property type="component" value="Unassembled WGS sequence"/>
</dbReference>
<evidence type="ECO:0000313" key="2">
    <source>
        <dbReference type="EMBL" id="KAK8504956.1"/>
    </source>
</evidence>